<name>A0ABV6FU78_9BACT</name>
<keyword evidence="2" id="KW-1185">Reference proteome</keyword>
<evidence type="ECO:0000313" key="1">
    <source>
        <dbReference type="EMBL" id="MFC0263426.1"/>
    </source>
</evidence>
<protein>
    <submittedName>
        <fullName evidence="1">Uncharacterized protein</fullName>
    </submittedName>
</protein>
<dbReference type="Proteomes" id="UP001589797">
    <property type="component" value="Unassembled WGS sequence"/>
</dbReference>
<accession>A0ABV6FU78</accession>
<evidence type="ECO:0000313" key="2">
    <source>
        <dbReference type="Proteomes" id="UP001589797"/>
    </source>
</evidence>
<dbReference type="RefSeq" id="WP_382387912.1">
    <property type="nucleotide sequence ID" value="NZ_JBHLWI010000033.1"/>
</dbReference>
<reference evidence="1 2" key="1">
    <citation type="submission" date="2024-09" db="EMBL/GenBank/DDBJ databases">
        <authorList>
            <person name="Sun Q."/>
            <person name="Mori K."/>
        </authorList>
    </citation>
    <scope>NUCLEOTIDE SEQUENCE [LARGE SCALE GENOMIC DNA]</scope>
    <source>
        <strain evidence="1 2">CCM 7650</strain>
    </source>
</reference>
<dbReference type="EMBL" id="JBHLWI010000033">
    <property type="protein sequence ID" value="MFC0263426.1"/>
    <property type="molecule type" value="Genomic_DNA"/>
</dbReference>
<sequence length="149" mass="17305">MNRNNTIINGAEQRFRIRNNKNMLSLSGVLRFMPETLFWMKPFIEDQLGGMHTYTRSKVRENRLAEPLSSGTEFYDWAGIFQLGGCVLLALNKEKDTFLELRFHYLQTGNMDFLTKEDAKYNELGQVTFSPQNAEFQLLQPKVALKIAF</sequence>
<organism evidence="1 2">
    <name type="scientific">Fontibacter flavus</name>
    <dbReference type="NCBI Taxonomy" id="654838"/>
    <lineage>
        <taxon>Bacteria</taxon>
        <taxon>Pseudomonadati</taxon>
        <taxon>Bacteroidota</taxon>
        <taxon>Cytophagia</taxon>
        <taxon>Cytophagales</taxon>
        <taxon>Cyclobacteriaceae</taxon>
        <taxon>Fontibacter</taxon>
    </lineage>
</organism>
<gene>
    <name evidence="1" type="ORF">ACFFIP_12110</name>
</gene>
<proteinExistence type="predicted"/>
<comment type="caution">
    <text evidence="1">The sequence shown here is derived from an EMBL/GenBank/DDBJ whole genome shotgun (WGS) entry which is preliminary data.</text>
</comment>